<dbReference type="NCBIfam" id="TIGR02918">
    <property type="entry name" value="accessory Sec system glycosyltransferase GtfA"/>
    <property type="match status" value="1"/>
</dbReference>
<evidence type="ECO:0000313" key="15">
    <source>
        <dbReference type="Proteomes" id="UP000044616"/>
    </source>
</evidence>
<dbReference type="GO" id="GO:0016757">
    <property type="term" value="F:glycosyltransferase activity"/>
    <property type="evidence" value="ECO:0007669"/>
    <property type="project" value="UniProtKB-UniRule"/>
</dbReference>
<evidence type="ECO:0000256" key="5">
    <source>
        <dbReference type="ARBA" id="ARBA00022490"/>
    </source>
</evidence>
<dbReference type="InterPro" id="IPR054396">
    <property type="entry name" value="GtfA_EBD"/>
</dbReference>
<dbReference type="EC" id="2.4.1.-" evidence="11"/>
<comment type="subcellular location">
    <subcellularLocation>
        <location evidence="1 11">Cell membrane</location>
        <topology evidence="11">Peripheral membrane protein</topology>
    </subcellularLocation>
    <subcellularLocation>
        <location evidence="11">Cytoplasm</location>
    </subcellularLocation>
    <text evidence="11">Cell membrane association requires GtfB.</text>
</comment>
<dbReference type="GO" id="GO:0016787">
    <property type="term" value="F:hydrolase activity"/>
    <property type="evidence" value="ECO:0007669"/>
    <property type="project" value="UniProtKB-KW"/>
</dbReference>
<feature type="binding site" evidence="11">
    <location>
        <begin position="383"/>
        <end position="384"/>
    </location>
    <ligand>
        <name>UDP</name>
        <dbReference type="ChEBI" id="CHEBI:58223"/>
    </ligand>
</feature>
<dbReference type="PANTHER" id="PTHR12526:SF629">
    <property type="entry name" value="TEICHURONIC ACID BIOSYNTHESIS GLYCOSYLTRANSFERASE TUAH-RELATED"/>
    <property type="match status" value="1"/>
</dbReference>
<evidence type="ECO:0000256" key="8">
    <source>
        <dbReference type="ARBA" id="ARBA00022741"/>
    </source>
</evidence>
<feature type="binding site" evidence="11">
    <location>
        <begin position="403"/>
        <end position="406"/>
    </location>
    <ligand>
        <name>N-acetyl-D-glucosamine</name>
        <dbReference type="ChEBI" id="CHEBI:506227"/>
    </ligand>
</feature>
<gene>
    <name evidence="14" type="primary">tagE_3</name>
    <name evidence="11" type="synonym">gtfA</name>
    <name evidence="14" type="ORF">ERS140147_01659</name>
</gene>
<comment type="subunit">
    <text evidence="11">Forms a heterotetramer with 2 subunits each of GtfA and GtfB. Part of the accessory SecA2/SecY2 protein translocation apparatus.</text>
</comment>
<keyword evidence="4 11" id="KW-1003">Cell membrane</keyword>
<accession>A0A077UJB5</accession>
<dbReference type="GO" id="GO:0005737">
    <property type="term" value="C:cytoplasm"/>
    <property type="evidence" value="ECO:0007669"/>
    <property type="project" value="UniProtKB-SubCell"/>
</dbReference>
<keyword evidence="8 11" id="KW-0547">Nucleotide-binding</keyword>
<dbReference type="InterPro" id="IPR014267">
    <property type="entry name" value="GtfA"/>
</dbReference>
<evidence type="ECO:0000256" key="1">
    <source>
        <dbReference type="ARBA" id="ARBA00004236"/>
    </source>
</evidence>
<dbReference type="PANTHER" id="PTHR12526">
    <property type="entry name" value="GLYCOSYLTRANSFERASE"/>
    <property type="match status" value="1"/>
</dbReference>
<evidence type="ECO:0000256" key="7">
    <source>
        <dbReference type="ARBA" id="ARBA00022679"/>
    </source>
</evidence>
<dbReference type="GO" id="GO:0005886">
    <property type="term" value="C:plasma membrane"/>
    <property type="evidence" value="ECO:0007669"/>
    <property type="project" value="UniProtKB-SubCell"/>
</dbReference>
<feature type="domain" description="GtfA extended beta-sheet meander" evidence="13">
    <location>
        <begin position="95"/>
        <end position="190"/>
    </location>
</feature>
<dbReference type="FunFam" id="3.40.50.2000:FF:000196">
    <property type="entry name" value="UDP-N-acetylglucosamine--peptide N-acetylglucosaminyltransferase GtfA subunit"/>
    <property type="match status" value="1"/>
</dbReference>
<evidence type="ECO:0000256" key="3">
    <source>
        <dbReference type="ARBA" id="ARBA00009481"/>
    </source>
</evidence>
<feature type="binding site" evidence="11">
    <location>
        <position position="241"/>
    </location>
    <ligand>
        <name>N-acetyl-D-glucosamine</name>
        <dbReference type="ChEBI" id="CHEBI:506227"/>
    </ligand>
</feature>
<feature type="domain" description="Glycosyl transferase family 1" evidence="12">
    <location>
        <begin position="318"/>
        <end position="455"/>
    </location>
</feature>
<dbReference type="Pfam" id="PF00534">
    <property type="entry name" value="Glycos_transf_1"/>
    <property type="match status" value="1"/>
</dbReference>
<evidence type="ECO:0000256" key="2">
    <source>
        <dbReference type="ARBA" id="ARBA00004922"/>
    </source>
</evidence>
<dbReference type="SUPFAM" id="SSF53756">
    <property type="entry name" value="UDP-Glycosyltransferase/glycogen phosphorylase"/>
    <property type="match status" value="1"/>
</dbReference>
<dbReference type="InterPro" id="IPR001296">
    <property type="entry name" value="Glyco_trans_1"/>
</dbReference>
<dbReference type="Gene3D" id="3.40.50.2000">
    <property type="entry name" value="Glycogen Phosphorylase B"/>
    <property type="match status" value="2"/>
</dbReference>
<sequence>MTIYNINFGIGWASSGVEYAQAYRAKLLRHTNEQTKFIFLDFIQSENIQTLTHNIGFKDHEVIWLYQFFSDIPIAPTTYTIDDIEHNLGHEVSRRERMGKIVRLYFNENASFVTCYLQNEQKDIVDRAEFVINSMLVRKDFYSYTRVFSEYYAPAENKAKLYMRQFYNEDGSIAYNEYIDGDSSIYVFEDAVLYNKDEFIAYFLQRLNLTRNDIVILDRASNIGQAVLQHKGDSKVGVVIHADHYSNNMMSEQHILWNNYYEYQFSKAKYIDFFITATDIQNHLLCRQFEQYQGYRPRVYTIPVGSIDYLTYPSAARKPYAMISASRLASEKHIDWLVKAVIVAKREVPGLTFDIYGEGSEKTRLRKIIDTHHAESYIRILGHVNLEKIYANYELFLSASTSEGFGLTLMEAVGSGLGMIGLNVNYGNPTFIRDGENGYLVPYNSNNDSVDNVVAKLADAIVKYFKNGPNKPHEISYDVAQQFMTQDIILKWERLIREVLND</sequence>
<comment type="similarity">
    <text evidence="3 11">Belongs to the glycosyltransferase group 1 family. Glycosyltransferase 4 subfamily.</text>
</comment>
<keyword evidence="14" id="KW-0378">Hydrolase</keyword>
<keyword evidence="7 11" id="KW-0808">Transferase</keyword>
<evidence type="ECO:0000256" key="4">
    <source>
        <dbReference type="ARBA" id="ARBA00022475"/>
    </source>
</evidence>
<dbReference type="Proteomes" id="UP000044616">
    <property type="component" value="Unassembled WGS sequence"/>
</dbReference>
<evidence type="ECO:0000259" key="13">
    <source>
        <dbReference type="Pfam" id="PF22145"/>
    </source>
</evidence>
<keyword evidence="6 11" id="KW-0328">Glycosyltransferase</keyword>
<dbReference type="Pfam" id="PF22145">
    <property type="entry name" value="GtfA_EBD"/>
    <property type="match status" value="1"/>
</dbReference>
<reference evidence="14 15" key="1">
    <citation type="submission" date="2014-05" db="EMBL/GenBank/DDBJ databases">
        <authorList>
            <person name="Aslett A.Martin."/>
            <person name="De Silva Nishadi"/>
        </authorList>
    </citation>
    <scope>NUCLEOTIDE SEQUENCE [LARGE SCALE GENOMIC DNA]</scope>
</reference>
<evidence type="ECO:0000256" key="6">
    <source>
        <dbReference type="ARBA" id="ARBA00022676"/>
    </source>
</evidence>
<dbReference type="HAMAP" id="MF_01472">
    <property type="entry name" value="GtfA"/>
    <property type="match status" value="1"/>
</dbReference>
<proteinExistence type="inferred from homology"/>
<evidence type="ECO:0000256" key="9">
    <source>
        <dbReference type="ARBA" id="ARBA00023136"/>
    </source>
</evidence>
<name>A0A077UJB5_9STAP</name>
<feature type="binding site" evidence="11">
    <location>
        <begin position="16"/>
        <end position="19"/>
    </location>
    <ligand>
        <name>UDP</name>
        <dbReference type="ChEBI" id="CHEBI:58223"/>
    </ligand>
</feature>
<dbReference type="RefSeq" id="WP_047531053.1">
    <property type="nucleotide sequence ID" value="NZ_CCEH01000013.1"/>
</dbReference>
<comment type="pathway">
    <text evidence="2 11">Protein modification; protein glycosylation.</text>
</comment>
<evidence type="ECO:0000256" key="11">
    <source>
        <dbReference type="HAMAP-Rule" id="MF_01472"/>
    </source>
</evidence>
<dbReference type="UniPathway" id="UPA00378"/>
<dbReference type="GO" id="GO:0000166">
    <property type="term" value="F:nucleotide binding"/>
    <property type="evidence" value="ECO:0007669"/>
    <property type="project" value="UniProtKB-KW"/>
</dbReference>
<dbReference type="GO" id="GO:0017122">
    <property type="term" value="C:protein N-acetylglucosaminyltransferase complex"/>
    <property type="evidence" value="ECO:0007669"/>
    <property type="project" value="UniProtKB-UniRule"/>
</dbReference>
<comment type="function">
    <text evidence="11">Required for polymorphic O-glycosylation of the serine-rich repeat protein in this bacteria. Catalyzes the first step in glycosylation by transferring N-acetylglucosamine from UDP-GlcNAc to serine residues in the substrate protein. Part of the accessory SecA2/SecY2 system specifically required to export serine-rich repeat cell wall proteins usually encoded upstream in the same operon.</text>
</comment>
<keyword evidence="5 11" id="KW-0963">Cytoplasm</keyword>
<protein>
    <recommendedName>
        <fullName evidence="11">UDP-N-acetylglucosamine--peptide N-acetylglucosaminyltransferase GtfA subunit</fullName>
        <ecNumber evidence="11">2.4.1.-</ecNumber>
    </recommendedName>
    <alternativeName>
        <fullName evidence="11">Glycosyltransferase GtfA</fullName>
    </alternativeName>
</protein>
<evidence type="ECO:0000313" key="14">
    <source>
        <dbReference type="EMBL" id="CDR28524.1"/>
    </source>
</evidence>
<comment type="catalytic activity">
    <reaction evidence="10 11">
        <text>L-seryl-[protein] + UDP-N-acetyl-alpha-D-glucosamine = 3-O-[N-acetyl-alpha-D-glucosaminyl]-L-seryl-[protein] + UDP + H(+)</text>
        <dbReference type="Rhea" id="RHEA:59872"/>
        <dbReference type="Rhea" id="RHEA-COMP:9863"/>
        <dbReference type="Rhea" id="RHEA-COMP:15471"/>
        <dbReference type="ChEBI" id="CHEBI:15378"/>
        <dbReference type="ChEBI" id="CHEBI:29999"/>
        <dbReference type="ChEBI" id="CHEBI:57705"/>
        <dbReference type="ChEBI" id="CHEBI:58223"/>
        <dbReference type="ChEBI" id="CHEBI:143279"/>
    </reaction>
</comment>
<organism evidence="14 15">
    <name type="scientific">Staphylococcus schweitzeri</name>
    <dbReference type="NCBI Taxonomy" id="1654388"/>
    <lineage>
        <taxon>Bacteria</taxon>
        <taxon>Bacillati</taxon>
        <taxon>Bacillota</taxon>
        <taxon>Bacilli</taxon>
        <taxon>Bacillales</taxon>
        <taxon>Staphylococcaceae</taxon>
        <taxon>Staphylococcus</taxon>
    </lineage>
</organism>
<evidence type="ECO:0000259" key="12">
    <source>
        <dbReference type="Pfam" id="PF00534"/>
    </source>
</evidence>
<dbReference type="CDD" id="cd04949">
    <property type="entry name" value="GT4_GtfA-like"/>
    <property type="match status" value="1"/>
</dbReference>
<evidence type="ECO:0000256" key="10">
    <source>
        <dbReference type="ARBA" id="ARBA00052053"/>
    </source>
</evidence>
<dbReference type="EMBL" id="CCEH01000013">
    <property type="protein sequence ID" value="CDR28524.1"/>
    <property type="molecule type" value="Genomic_DNA"/>
</dbReference>
<keyword evidence="9 11" id="KW-0472">Membrane</keyword>
<dbReference type="AlphaFoldDB" id="A0A077UJB5"/>